<evidence type="ECO:0000256" key="1">
    <source>
        <dbReference type="SAM" id="SignalP"/>
    </source>
</evidence>
<sequence>MKKIFFMLFLLSLLSSCQRVSNILGVNYDSSLTYPDGSMGKAYFYADYKKRGNKRYNFNKIAEYDKLVLYAMSGSGYKPESVDYIANVFNNNYAEEVRIYGEHTDVDKNGKIIILLLELNPSYSGTVTTGYFYGNDLLLNQNNNAEILYMDIKIVNENPEYMAGTIQHEFQHLINFNVNYIENGKEISTWLNEALSESTSVLFSPTTVSSRIKEFNIMNGYYCFYTWNLPIYNLFANYPSVSVFVNWLYQKNNNNPSVFQNIAKYSSAEDYNRVLNNVSFTGASSWEDLLFKWIDGLKNNEVAGAKLQVQPSESTIPLFPGAAVIYRGSIQSSGNLVIKDLGNGYQAALNKDTYIGNNPTYINIITPKESSVQASKMYKTVSDEPYIPKYRQVLFDKDGNIKEY</sequence>
<dbReference type="KEGG" id="bhp:BHAMNSH16_01740"/>
<feature type="signal peptide" evidence="1">
    <location>
        <begin position="1"/>
        <end position="21"/>
    </location>
</feature>
<proteinExistence type="predicted"/>
<reference evidence="2 3" key="1">
    <citation type="submission" date="2017-02" db="EMBL/GenBank/DDBJ databases">
        <title>Complete genome sequence of Brachyspira hampsonii genomovar I strain NSH-16 (ATCC BAA-2463).</title>
        <authorList>
            <person name="Mirajkar N.S."/>
            <person name="Gebhart C.J."/>
        </authorList>
    </citation>
    <scope>NUCLEOTIDE SEQUENCE [LARGE SCALE GENOMIC DNA]</scope>
    <source>
        <strain evidence="2 3">NSH-16</strain>
    </source>
</reference>
<protein>
    <submittedName>
        <fullName evidence="2">Peptidase M30</fullName>
    </submittedName>
</protein>
<evidence type="ECO:0000313" key="2">
    <source>
        <dbReference type="EMBL" id="ASJ20448.1"/>
    </source>
</evidence>
<accession>A0AAC9TRD1</accession>
<dbReference type="EMBL" id="CP019914">
    <property type="protein sequence ID" value="ASJ20448.1"/>
    <property type="molecule type" value="Genomic_DNA"/>
</dbReference>
<dbReference type="PROSITE" id="PS51257">
    <property type="entry name" value="PROKAR_LIPOPROTEIN"/>
    <property type="match status" value="1"/>
</dbReference>
<dbReference type="RefSeq" id="WP_069732090.1">
    <property type="nucleotide sequence ID" value="NZ_CP019914.1"/>
</dbReference>
<gene>
    <name evidence="2" type="ORF">BHAMNSH16_01740</name>
</gene>
<dbReference type="Proteomes" id="UP000264880">
    <property type="component" value="Chromosome"/>
</dbReference>
<dbReference type="AlphaFoldDB" id="A0AAC9TRD1"/>
<keyword evidence="1" id="KW-0732">Signal</keyword>
<keyword evidence="3" id="KW-1185">Reference proteome</keyword>
<feature type="chain" id="PRO_5042116838" evidence="1">
    <location>
        <begin position="22"/>
        <end position="404"/>
    </location>
</feature>
<name>A0AAC9TRD1_9SPIR</name>
<organism evidence="2 3">
    <name type="scientific">Brachyspira hampsonii</name>
    <dbReference type="NCBI Taxonomy" id="1287055"/>
    <lineage>
        <taxon>Bacteria</taxon>
        <taxon>Pseudomonadati</taxon>
        <taxon>Spirochaetota</taxon>
        <taxon>Spirochaetia</taxon>
        <taxon>Brachyspirales</taxon>
        <taxon>Brachyspiraceae</taxon>
        <taxon>Brachyspira</taxon>
    </lineage>
</organism>
<evidence type="ECO:0000313" key="3">
    <source>
        <dbReference type="Proteomes" id="UP000264880"/>
    </source>
</evidence>